<protein>
    <submittedName>
        <fullName evidence="5">Cell division protein ZapB</fullName>
    </submittedName>
</protein>
<dbReference type="Pfam" id="PF06005">
    <property type="entry name" value="ZapB"/>
    <property type="match status" value="1"/>
</dbReference>
<comment type="caution">
    <text evidence="5">The sequence shown here is derived from an EMBL/GenBank/DDBJ whole genome shotgun (WGS) entry which is preliminary data.</text>
</comment>
<dbReference type="Proteomes" id="UP001499988">
    <property type="component" value="Unassembled WGS sequence"/>
</dbReference>
<dbReference type="InterPro" id="IPR009252">
    <property type="entry name" value="Cell_div_ZapB"/>
</dbReference>
<organism evidence="5 6">
    <name type="scientific">Ferrimonas pelagia</name>
    <dbReference type="NCBI Taxonomy" id="1177826"/>
    <lineage>
        <taxon>Bacteria</taxon>
        <taxon>Pseudomonadati</taxon>
        <taxon>Pseudomonadota</taxon>
        <taxon>Gammaproteobacteria</taxon>
        <taxon>Alteromonadales</taxon>
        <taxon>Ferrimonadaceae</taxon>
        <taxon>Ferrimonas</taxon>
    </lineage>
</organism>
<evidence type="ECO:0000313" key="6">
    <source>
        <dbReference type="Proteomes" id="UP001499988"/>
    </source>
</evidence>
<keyword evidence="3" id="KW-0717">Septation</keyword>
<keyword evidence="3" id="KW-0131">Cell cycle</keyword>
<name>A0ABP9F4M3_9GAMM</name>
<keyword evidence="2 4" id="KW-0175">Coiled coil</keyword>
<evidence type="ECO:0000256" key="2">
    <source>
        <dbReference type="ARBA" id="ARBA00023054"/>
    </source>
</evidence>
<evidence type="ECO:0000256" key="3">
    <source>
        <dbReference type="ARBA" id="ARBA00023210"/>
    </source>
</evidence>
<evidence type="ECO:0000256" key="4">
    <source>
        <dbReference type="SAM" id="Coils"/>
    </source>
</evidence>
<comment type="subcellular location">
    <subcellularLocation>
        <location evidence="1">Cytoplasm</location>
    </subcellularLocation>
</comment>
<proteinExistence type="predicted"/>
<gene>
    <name evidence="5" type="ORF">GCM10023333_23770</name>
</gene>
<keyword evidence="6" id="KW-1185">Reference proteome</keyword>
<dbReference type="RefSeq" id="WP_345335615.1">
    <property type="nucleotide sequence ID" value="NZ_BAABJZ010000080.1"/>
</dbReference>
<evidence type="ECO:0000313" key="5">
    <source>
        <dbReference type="EMBL" id="GAA4889722.1"/>
    </source>
</evidence>
<dbReference type="EMBL" id="BAABJZ010000080">
    <property type="protein sequence ID" value="GAA4889722.1"/>
    <property type="molecule type" value="Genomic_DNA"/>
</dbReference>
<keyword evidence="5" id="KW-0132">Cell division</keyword>
<feature type="coiled-coil region" evidence="4">
    <location>
        <begin position="6"/>
        <end position="68"/>
    </location>
</feature>
<dbReference type="Gene3D" id="1.20.5.340">
    <property type="match status" value="1"/>
</dbReference>
<evidence type="ECO:0000256" key="1">
    <source>
        <dbReference type="ARBA" id="ARBA00004496"/>
    </source>
</evidence>
<dbReference type="GO" id="GO:0051301">
    <property type="term" value="P:cell division"/>
    <property type="evidence" value="ECO:0007669"/>
    <property type="project" value="UniProtKB-KW"/>
</dbReference>
<accession>A0ABP9F4M3</accession>
<sequence length="71" mass="8305">MSLELLEKLESRVHGALETMELMQLELEEEKLRGTELAQERDNLTRENEQLKQQLADWNRKVEGLLGKLAE</sequence>
<reference evidence="6" key="1">
    <citation type="journal article" date="2019" name="Int. J. Syst. Evol. Microbiol.">
        <title>The Global Catalogue of Microorganisms (GCM) 10K type strain sequencing project: providing services to taxonomists for standard genome sequencing and annotation.</title>
        <authorList>
            <consortium name="The Broad Institute Genomics Platform"/>
            <consortium name="The Broad Institute Genome Sequencing Center for Infectious Disease"/>
            <person name="Wu L."/>
            <person name="Ma J."/>
        </authorList>
    </citation>
    <scope>NUCLEOTIDE SEQUENCE [LARGE SCALE GENOMIC DNA]</scope>
    <source>
        <strain evidence="6">JCM 18401</strain>
    </source>
</reference>